<dbReference type="Pfam" id="PF13240">
    <property type="entry name" value="Zn_Ribbon_1"/>
    <property type="match status" value="1"/>
</dbReference>
<proteinExistence type="predicted"/>
<reference evidence="2" key="1">
    <citation type="journal article" date="2014" name="Front. Microbiol.">
        <title>High frequency of phylogenetically diverse reductive dehalogenase-homologous genes in deep subseafloor sedimentary metagenomes.</title>
        <authorList>
            <person name="Kawai M."/>
            <person name="Futagami T."/>
            <person name="Toyoda A."/>
            <person name="Takaki Y."/>
            <person name="Nishi S."/>
            <person name="Hori S."/>
            <person name="Arai W."/>
            <person name="Tsubouchi T."/>
            <person name="Morono Y."/>
            <person name="Uchiyama I."/>
            <person name="Ito T."/>
            <person name="Fujiyama A."/>
            <person name="Inagaki F."/>
            <person name="Takami H."/>
        </authorList>
    </citation>
    <scope>NUCLEOTIDE SEQUENCE</scope>
    <source>
        <strain evidence="2">Expedition CK06-06</strain>
    </source>
</reference>
<dbReference type="InterPro" id="IPR026870">
    <property type="entry name" value="Zinc_ribbon_dom"/>
</dbReference>
<feature type="domain" description="Zinc-ribbon" evidence="1">
    <location>
        <begin position="4"/>
        <end position="26"/>
    </location>
</feature>
<gene>
    <name evidence="2" type="ORF">S12H4_19013</name>
</gene>
<protein>
    <recommendedName>
        <fullName evidence="1">Zinc-ribbon domain-containing protein</fullName>
    </recommendedName>
</protein>
<evidence type="ECO:0000313" key="2">
    <source>
        <dbReference type="EMBL" id="GAI80701.1"/>
    </source>
</evidence>
<comment type="caution">
    <text evidence="2">The sequence shown here is derived from an EMBL/GenBank/DDBJ whole genome shotgun (WGS) entry which is preliminary data.</text>
</comment>
<name>X1SNH3_9ZZZZ</name>
<evidence type="ECO:0000259" key="1">
    <source>
        <dbReference type="Pfam" id="PF13240"/>
    </source>
</evidence>
<organism evidence="2">
    <name type="scientific">marine sediment metagenome</name>
    <dbReference type="NCBI Taxonomy" id="412755"/>
    <lineage>
        <taxon>unclassified sequences</taxon>
        <taxon>metagenomes</taxon>
        <taxon>ecological metagenomes</taxon>
    </lineage>
</organism>
<sequence length="78" mass="8994">MAKYCVYCGNPLKENDKFCIICGKPVLASVKKQEKTEVEKVKEFIKDANKYRKSQEKVYQKKGFLENSAGLGKGKRWD</sequence>
<dbReference type="AlphaFoldDB" id="X1SNH3"/>
<dbReference type="EMBL" id="BARW01009458">
    <property type="protein sequence ID" value="GAI80701.1"/>
    <property type="molecule type" value="Genomic_DNA"/>
</dbReference>
<accession>X1SNH3</accession>